<evidence type="ECO:0000313" key="2">
    <source>
        <dbReference type="Proteomes" id="UP000317238"/>
    </source>
</evidence>
<dbReference type="EMBL" id="SJPL01000001">
    <property type="protein sequence ID" value="TWT72285.1"/>
    <property type="molecule type" value="Genomic_DNA"/>
</dbReference>
<organism evidence="1 2">
    <name type="scientific">Crateriforma conspicua</name>
    <dbReference type="NCBI Taxonomy" id="2527996"/>
    <lineage>
        <taxon>Bacteria</taxon>
        <taxon>Pseudomonadati</taxon>
        <taxon>Planctomycetota</taxon>
        <taxon>Planctomycetia</taxon>
        <taxon>Planctomycetales</taxon>
        <taxon>Planctomycetaceae</taxon>
        <taxon>Crateriforma</taxon>
    </lineage>
</organism>
<reference evidence="1 2" key="1">
    <citation type="submission" date="2019-02" db="EMBL/GenBank/DDBJ databases">
        <title>Deep-cultivation of Planctomycetes and their phenomic and genomic characterization uncovers novel biology.</title>
        <authorList>
            <person name="Wiegand S."/>
            <person name="Jogler M."/>
            <person name="Boedeker C."/>
            <person name="Pinto D."/>
            <person name="Vollmers J."/>
            <person name="Rivas-Marin E."/>
            <person name="Kohn T."/>
            <person name="Peeters S.H."/>
            <person name="Heuer A."/>
            <person name="Rast P."/>
            <person name="Oberbeckmann S."/>
            <person name="Bunk B."/>
            <person name="Jeske O."/>
            <person name="Meyerdierks A."/>
            <person name="Storesund J.E."/>
            <person name="Kallscheuer N."/>
            <person name="Luecker S."/>
            <person name="Lage O.M."/>
            <person name="Pohl T."/>
            <person name="Merkel B.J."/>
            <person name="Hornburger P."/>
            <person name="Mueller R.-W."/>
            <person name="Bruemmer F."/>
            <person name="Labrenz M."/>
            <person name="Spormann A.M."/>
            <person name="Op Den Camp H."/>
            <person name="Overmann J."/>
            <person name="Amann R."/>
            <person name="Jetten M.S.M."/>
            <person name="Mascher T."/>
            <person name="Medema M.H."/>
            <person name="Devos D.P."/>
            <person name="Kaster A.-K."/>
            <person name="Ovreas L."/>
            <person name="Rohde M."/>
            <person name="Galperin M.Y."/>
            <person name="Jogler C."/>
        </authorList>
    </citation>
    <scope>NUCLEOTIDE SEQUENCE [LARGE SCALE GENOMIC DNA]</scope>
    <source>
        <strain evidence="1 2">Pan14r</strain>
    </source>
</reference>
<gene>
    <name evidence="1" type="ORF">Pan14r_46030</name>
</gene>
<proteinExistence type="predicted"/>
<protein>
    <submittedName>
        <fullName evidence="1">Uncharacterized protein</fullName>
    </submittedName>
</protein>
<comment type="caution">
    <text evidence="1">The sequence shown here is derived from an EMBL/GenBank/DDBJ whole genome shotgun (WGS) entry which is preliminary data.</text>
</comment>
<keyword evidence="2" id="KW-1185">Reference proteome</keyword>
<dbReference type="Proteomes" id="UP000317238">
    <property type="component" value="Unassembled WGS sequence"/>
</dbReference>
<name>A0A5C5YD62_9PLAN</name>
<accession>A0A5C5YD62</accession>
<sequence length="46" mass="5078">MIVDGNQQLTLTRGDLDGFTEIHFLISHLGHLKFCSGDSEQNFNAG</sequence>
<dbReference type="AlphaFoldDB" id="A0A5C5YD62"/>
<evidence type="ECO:0000313" key="1">
    <source>
        <dbReference type="EMBL" id="TWT72285.1"/>
    </source>
</evidence>